<comment type="caution">
    <text evidence="3">The sequence shown here is derived from an EMBL/GenBank/DDBJ whole genome shotgun (WGS) entry which is preliminary data.</text>
</comment>
<evidence type="ECO:0000256" key="2">
    <source>
        <dbReference type="ARBA" id="ARBA00022738"/>
    </source>
</evidence>
<reference evidence="3" key="2">
    <citation type="submission" date="2020-08" db="EMBL/GenBank/DDBJ databases">
        <authorList>
            <person name="Chen M."/>
            <person name="Teng W."/>
            <person name="Zhao L."/>
            <person name="Hu C."/>
            <person name="Zhou Y."/>
            <person name="Han B."/>
            <person name="Song L."/>
            <person name="Shu W."/>
        </authorList>
    </citation>
    <scope>NUCLEOTIDE SEQUENCE</scope>
    <source>
        <strain evidence="3">FACHB-1375</strain>
    </source>
</reference>
<keyword evidence="2" id="KW-0605">Phycobilisome</keyword>
<keyword evidence="1" id="KW-0042">Antenna complex</keyword>
<dbReference type="InterPro" id="IPR016024">
    <property type="entry name" value="ARM-type_fold"/>
</dbReference>
<organism evidence="3 4">
    <name type="scientific">Aerosakkonema funiforme FACHB-1375</name>
    <dbReference type="NCBI Taxonomy" id="2949571"/>
    <lineage>
        <taxon>Bacteria</taxon>
        <taxon>Bacillati</taxon>
        <taxon>Cyanobacteriota</taxon>
        <taxon>Cyanophyceae</taxon>
        <taxon>Oscillatoriophycideae</taxon>
        <taxon>Aerosakkonematales</taxon>
        <taxon>Aerosakkonemataceae</taxon>
        <taxon>Aerosakkonema</taxon>
    </lineage>
</organism>
<gene>
    <name evidence="3" type="ORF">H6G03_18445</name>
</gene>
<reference evidence="3" key="1">
    <citation type="journal article" date="2015" name="ISME J.">
        <title>Draft Genome Sequence of Streptomyces incarnatus NRRL8089, which Produces the Nucleoside Antibiotic Sinefungin.</title>
        <authorList>
            <person name="Oshima K."/>
            <person name="Hattori M."/>
            <person name="Shimizu H."/>
            <person name="Fukuda K."/>
            <person name="Nemoto M."/>
            <person name="Inagaki K."/>
            <person name="Tamura T."/>
        </authorList>
    </citation>
    <scope>NUCLEOTIDE SEQUENCE</scope>
    <source>
        <strain evidence="3">FACHB-1375</strain>
    </source>
</reference>
<keyword evidence="4" id="KW-1185">Reference proteome</keyword>
<evidence type="ECO:0000256" key="1">
    <source>
        <dbReference type="ARBA" id="ARBA00022549"/>
    </source>
</evidence>
<name>A0A926VFM8_9CYAN</name>
<dbReference type="EMBL" id="JACJPW010000046">
    <property type="protein sequence ID" value="MBD2183019.1"/>
    <property type="molecule type" value="Genomic_DNA"/>
</dbReference>
<dbReference type="InterPro" id="IPR011989">
    <property type="entry name" value="ARM-like"/>
</dbReference>
<dbReference type="GO" id="GO:0030089">
    <property type="term" value="C:phycobilisome"/>
    <property type="evidence" value="ECO:0007669"/>
    <property type="project" value="UniProtKB-KW"/>
</dbReference>
<proteinExistence type="predicted"/>
<dbReference type="Proteomes" id="UP000641646">
    <property type="component" value="Unassembled WGS sequence"/>
</dbReference>
<evidence type="ECO:0000313" key="3">
    <source>
        <dbReference type="EMBL" id="MBD2183019.1"/>
    </source>
</evidence>
<protein>
    <submittedName>
        <fullName evidence="3">Uncharacterized protein</fullName>
    </submittedName>
</protein>
<accession>A0A926VFM8</accession>
<dbReference type="SUPFAM" id="SSF48371">
    <property type="entry name" value="ARM repeat"/>
    <property type="match status" value="1"/>
</dbReference>
<dbReference type="AlphaFoldDB" id="A0A926VFM8"/>
<sequence>MKYINDPKIASDAAKSESTSAEDLELLASSQHIFVREAVAENPHTPANTLKALFPSSLETDNNVRIALAVVKNSVHGNEFLLTTASMVRSNLSLFEPRNCYPMMLIEAIASHPQVTIDKISPLLDPTSIPRHIRDRIARIAIQEELLIKLSQDPAQTVRSRATKRIAMLKTESL</sequence>
<evidence type="ECO:0000313" key="4">
    <source>
        <dbReference type="Proteomes" id="UP000641646"/>
    </source>
</evidence>
<dbReference type="Gene3D" id="1.25.10.10">
    <property type="entry name" value="Leucine-rich Repeat Variant"/>
    <property type="match status" value="1"/>
</dbReference>